<sequence>MLFLSFTFSQTVINSSLATMNYNQSRKSHVLFVMSYPIIFAVIMTALIKLYSLIFPVSIRLFQLHLSLQLSGLTILALAIAITVTAILALSGLCPEAMILTIILAFSYGLFITLLVSIFGVKSEFIIAALFTAWYCTQLLVFIYYARQTKNYDTIFKDEKQYGNH</sequence>
<reference evidence="2 3" key="1">
    <citation type="submission" date="2023-10" db="EMBL/GenBank/DDBJ databases">
        <title>Holzapfeliella saturejae sp. nov. isolated from Satureja montana flowers.</title>
        <authorList>
            <person name="Alcantara C."/>
            <person name="Zuniga M."/>
            <person name="Landete J.M."/>
            <person name="Monedero V."/>
        </authorList>
    </citation>
    <scope>NUCLEOTIDE SEQUENCE [LARGE SCALE GENOMIC DNA]</scope>
    <source>
        <strain evidence="2 3">He02</strain>
    </source>
</reference>
<comment type="caution">
    <text evidence="2">The sequence shown here is derived from an EMBL/GenBank/DDBJ whole genome shotgun (WGS) entry which is preliminary data.</text>
</comment>
<accession>A0ABU8SI13</accession>
<name>A0ABU8SI13_9LACO</name>
<proteinExistence type="predicted"/>
<protein>
    <recommendedName>
        <fullName evidence="4">NADH dehydrogenase subunit 6</fullName>
    </recommendedName>
</protein>
<evidence type="ECO:0000313" key="3">
    <source>
        <dbReference type="Proteomes" id="UP001377804"/>
    </source>
</evidence>
<evidence type="ECO:0000256" key="1">
    <source>
        <dbReference type="SAM" id="Phobius"/>
    </source>
</evidence>
<feature type="transmembrane region" description="Helical" evidence="1">
    <location>
        <begin position="34"/>
        <end position="54"/>
    </location>
</feature>
<evidence type="ECO:0000313" key="2">
    <source>
        <dbReference type="EMBL" id="MEJ6348991.1"/>
    </source>
</evidence>
<keyword evidence="3" id="KW-1185">Reference proteome</keyword>
<dbReference type="Proteomes" id="UP001377804">
    <property type="component" value="Unassembled WGS sequence"/>
</dbReference>
<feature type="transmembrane region" description="Helical" evidence="1">
    <location>
        <begin position="125"/>
        <end position="146"/>
    </location>
</feature>
<keyword evidence="1" id="KW-0472">Membrane</keyword>
<gene>
    <name evidence="2" type="ORF">R4Y45_07130</name>
</gene>
<dbReference type="RefSeq" id="WP_339970511.1">
    <property type="nucleotide sequence ID" value="NZ_JAWMWG010000005.1"/>
</dbReference>
<evidence type="ECO:0008006" key="4">
    <source>
        <dbReference type="Google" id="ProtNLM"/>
    </source>
</evidence>
<feature type="transmembrane region" description="Helical" evidence="1">
    <location>
        <begin position="97"/>
        <end position="118"/>
    </location>
</feature>
<feature type="transmembrane region" description="Helical" evidence="1">
    <location>
        <begin position="66"/>
        <end position="91"/>
    </location>
</feature>
<keyword evidence="1" id="KW-0812">Transmembrane</keyword>
<organism evidence="2 3">
    <name type="scientific">Holzapfeliella saturejae</name>
    <dbReference type="NCBI Taxonomy" id="3082953"/>
    <lineage>
        <taxon>Bacteria</taxon>
        <taxon>Bacillati</taxon>
        <taxon>Bacillota</taxon>
        <taxon>Bacilli</taxon>
        <taxon>Lactobacillales</taxon>
        <taxon>Lactobacillaceae</taxon>
        <taxon>Holzapfeliella</taxon>
    </lineage>
</organism>
<dbReference type="EMBL" id="JAWMWG010000005">
    <property type="protein sequence ID" value="MEJ6348991.1"/>
    <property type="molecule type" value="Genomic_DNA"/>
</dbReference>
<keyword evidence="1" id="KW-1133">Transmembrane helix</keyword>